<evidence type="ECO:0000256" key="2">
    <source>
        <dbReference type="ARBA" id="ARBA00005811"/>
    </source>
</evidence>
<organism evidence="10 11">
    <name type="scientific">Eiseniibacteriota bacterium</name>
    <dbReference type="NCBI Taxonomy" id="2212470"/>
    <lineage>
        <taxon>Bacteria</taxon>
        <taxon>Candidatus Eiseniibacteriota</taxon>
    </lineage>
</organism>
<evidence type="ECO:0000313" key="11">
    <source>
        <dbReference type="Proteomes" id="UP000317716"/>
    </source>
</evidence>
<evidence type="ECO:0000256" key="8">
    <source>
        <dbReference type="SAM" id="MobiDB-lite"/>
    </source>
</evidence>
<dbReference type="PANTHER" id="PTHR30558:SF3">
    <property type="entry name" value="BIOPOLYMER TRANSPORT PROTEIN EXBD-RELATED"/>
    <property type="match status" value="1"/>
</dbReference>
<sequence>MGAVDPPQRERKGPKKGGGVHHPKRRVGIRIDMTPMVDVAFLLLIFFMVTTVFRTPQALEINLPPDENVKIEIAESKVLTVRVLPDDRTYWKRGTDPWARTSVSSLSGVFKNYKGNKDLVVVIKIDREAPFNNMVQIIDQLDLASLTRFSLGTLTPQEKKEVEAL</sequence>
<keyword evidence="3" id="KW-1003">Cell membrane</keyword>
<keyword evidence="7" id="KW-0813">Transport</keyword>
<feature type="compositionally biased region" description="Basic residues" evidence="8">
    <location>
        <begin position="12"/>
        <end position="24"/>
    </location>
</feature>
<evidence type="ECO:0000256" key="9">
    <source>
        <dbReference type="SAM" id="Phobius"/>
    </source>
</evidence>
<evidence type="ECO:0000256" key="3">
    <source>
        <dbReference type="ARBA" id="ARBA00022475"/>
    </source>
</evidence>
<evidence type="ECO:0000256" key="1">
    <source>
        <dbReference type="ARBA" id="ARBA00004162"/>
    </source>
</evidence>
<evidence type="ECO:0000313" key="10">
    <source>
        <dbReference type="EMBL" id="TMQ50874.1"/>
    </source>
</evidence>
<evidence type="ECO:0000256" key="4">
    <source>
        <dbReference type="ARBA" id="ARBA00022692"/>
    </source>
</evidence>
<dbReference type="InterPro" id="IPR003400">
    <property type="entry name" value="ExbD"/>
</dbReference>
<feature type="region of interest" description="Disordered" evidence="8">
    <location>
        <begin position="1"/>
        <end position="24"/>
    </location>
</feature>
<dbReference type="Proteomes" id="UP000317716">
    <property type="component" value="Unassembled WGS sequence"/>
</dbReference>
<comment type="caution">
    <text evidence="10">The sequence shown here is derived from an EMBL/GenBank/DDBJ whole genome shotgun (WGS) entry which is preliminary data.</text>
</comment>
<protein>
    <submittedName>
        <fullName evidence="10">Biopolymer transporter ExbD</fullName>
    </submittedName>
</protein>
<accession>A0A538SHM2</accession>
<reference evidence="10 11" key="1">
    <citation type="journal article" date="2019" name="Nat. Microbiol.">
        <title>Mediterranean grassland soil C-N compound turnover is dependent on rainfall and depth, and is mediated by genomically divergent microorganisms.</title>
        <authorList>
            <person name="Diamond S."/>
            <person name="Andeer P.F."/>
            <person name="Li Z."/>
            <person name="Crits-Christoph A."/>
            <person name="Burstein D."/>
            <person name="Anantharaman K."/>
            <person name="Lane K.R."/>
            <person name="Thomas B.C."/>
            <person name="Pan C."/>
            <person name="Northen T.R."/>
            <person name="Banfield J.F."/>
        </authorList>
    </citation>
    <scope>NUCLEOTIDE SEQUENCE [LARGE SCALE GENOMIC DNA]</scope>
    <source>
        <strain evidence="10">WS_2</strain>
    </source>
</reference>
<keyword evidence="5 9" id="KW-1133">Transmembrane helix</keyword>
<keyword evidence="7" id="KW-0653">Protein transport</keyword>
<evidence type="ECO:0000256" key="5">
    <source>
        <dbReference type="ARBA" id="ARBA00022989"/>
    </source>
</evidence>
<feature type="transmembrane region" description="Helical" evidence="9">
    <location>
        <begin position="33"/>
        <end position="53"/>
    </location>
</feature>
<proteinExistence type="inferred from homology"/>
<keyword evidence="4 7" id="KW-0812">Transmembrane</keyword>
<dbReference type="Pfam" id="PF02472">
    <property type="entry name" value="ExbD"/>
    <property type="match status" value="1"/>
</dbReference>
<dbReference type="AlphaFoldDB" id="A0A538SHM2"/>
<name>A0A538SHM2_UNCEI</name>
<dbReference type="GO" id="GO:0022857">
    <property type="term" value="F:transmembrane transporter activity"/>
    <property type="evidence" value="ECO:0007669"/>
    <property type="project" value="InterPro"/>
</dbReference>
<comment type="similarity">
    <text evidence="2 7">Belongs to the ExbD/TolR family.</text>
</comment>
<dbReference type="GO" id="GO:0005886">
    <property type="term" value="C:plasma membrane"/>
    <property type="evidence" value="ECO:0007669"/>
    <property type="project" value="UniProtKB-SubCell"/>
</dbReference>
<keyword evidence="6 9" id="KW-0472">Membrane</keyword>
<evidence type="ECO:0000256" key="6">
    <source>
        <dbReference type="ARBA" id="ARBA00023136"/>
    </source>
</evidence>
<dbReference type="GO" id="GO:0015031">
    <property type="term" value="P:protein transport"/>
    <property type="evidence" value="ECO:0007669"/>
    <property type="project" value="UniProtKB-KW"/>
</dbReference>
<dbReference type="PANTHER" id="PTHR30558">
    <property type="entry name" value="EXBD MEMBRANE COMPONENT OF PMF-DRIVEN MACROMOLECULE IMPORT SYSTEM"/>
    <property type="match status" value="1"/>
</dbReference>
<dbReference type="EMBL" id="VBOS01000398">
    <property type="protein sequence ID" value="TMQ50874.1"/>
    <property type="molecule type" value="Genomic_DNA"/>
</dbReference>
<comment type="subcellular location">
    <subcellularLocation>
        <location evidence="1">Cell membrane</location>
        <topology evidence="1">Single-pass membrane protein</topology>
    </subcellularLocation>
    <subcellularLocation>
        <location evidence="7">Cell membrane</location>
        <topology evidence="7">Single-pass type II membrane protein</topology>
    </subcellularLocation>
</comment>
<gene>
    <name evidence="10" type="ORF">E6K72_11080</name>
</gene>
<evidence type="ECO:0000256" key="7">
    <source>
        <dbReference type="RuleBase" id="RU003879"/>
    </source>
</evidence>